<gene>
    <name evidence="5" type="ORF">DJ70_00415</name>
</gene>
<feature type="transmembrane region" description="Helical" evidence="2">
    <location>
        <begin position="206"/>
        <end position="224"/>
    </location>
</feature>
<feature type="transmembrane region" description="Helical" evidence="2">
    <location>
        <begin position="168"/>
        <end position="186"/>
    </location>
</feature>
<dbReference type="InterPro" id="IPR036374">
    <property type="entry name" value="OxRdtase_Mopterin-bd_sf"/>
</dbReference>
<feature type="region of interest" description="Disordered" evidence="1">
    <location>
        <begin position="524"/>
        <end position="553"/>
    </location>
</feature>
<evidence type="ECO:0000259" key="4">
    <source>
        <dbReference type="Pfam" id="PF03404"/>
    </source>
</evidence>
<dbReference type="InterPro" id="IPR000572">
    <property type="entry name" value="OxRdtase_Mopterin-bd_dom"/>
</dbReference>
<evidence type="ECO:0000313" key="5">
    <source>
        <dbReference type="EMBL" id="OYR59404.1"/>
    </source>
</evidence>
<protein>
    <submittedName>
        <fullName evidence="5">Uncharacterized protein</fullName>
    </submittedName>
</protein>
<dbReference type="Gene3D" id="2.60.40.650">
    <property type="match status" value="1"/>
</dbReference>
<dbReference type="AlphaFoldDB" id="A0A256IS91"/>
<feature type="transmembrane region" description="Helical" evidence="2">
    <location>
        <begin position="141"/>
        <end position="162"/>
    </location>
</feature>
<feature type="domain" description="Moybdenum cofactor oxidoreductase dimerisation" evidence="4">
    <location>
        <begin position="451"/>
        <end position="533"/>
    </location>
</feature>
<feature type="region of interest" description="Disordered" evidence="1">
    <location>
        <begin position="1"/>
        <end position="29"/>
    </location>
</feature>
<dbReference type="InterPro" id="IPR005066">
    <property type="entry name" value="MoCF_OxRdtse_dimer"/>
</dbReference>
<feature type="transmembrane region" description="Helical" evidence="2">
    <location>
        <begin position="41"/>
        <end position="62"/>
    </location>
</feature>
<dbReference type="GO" id="GO:0006790">
    <property type="term" value="P:sulfur compound metabolic process"/>
    <property type="evidence" value="ECO:0007669"/>
    <property type="project" value="TreeGrafter"/>
</dbReference>
<reference evidence="5 6" key="1">
    <citation type="journal article" date="2014" name="Front. Microbiol.">
        <title>Population and genomic analysis of the genus Halorubrum.</title>
        <authorList>
            <person name="Fullmer M.S."/>
            <person name="Soucy S.M."/>
            <person name="Swithers K.S."/>
            <person name="Makkay A.M."/>
            <person name="Wheeler R."/>
            <person name="Ventosa A."/>
            <person name="Gogarten J.P."/>
            <person name="Papke R.T."/>
        </authorList>
    </citation>
    <scope>NUCLEOTIDE SEQUENCE [LARGE SCALE GENOMIC DNA]</scope>
    <source>
        <strain evidence="5 6">Cb34</strain>
    </source>
</reference>
<dbReference type="Proteomes" id="UP000216308">
    <property type="component" value="Unassembled WGS sequence"/>
</dbReference>
<dbReference type="SUPFAM" id="SSF56524">
    <property type="entry name" value="Oxidoreductase molybdopterin-binding domain"/>
    <property type="match status" value="1"/>
</dbReference>
<name>A0A256IS91_9EURY</name>
<keyword evidence="2" id="KW-0472">Membrane</keyword>
<comment type="caution">
    <text evidence="5">The sequence shown here is derived from an EMBL/GenBank/DDBJ whole genome shotgun (WGS) entry which is preliminary data.</text>
</comment>
<dbReference type="Gene3D" id="3.90.420.10">
    <property type="entry name" value="Oxidoreductase, molybdopterin-binding domain"/>
    <property type="match status" value="1"/>
</dbReference>
<dbReference type="Pfam" id="PF03404">
    <property type="entry name" value="Mo-co_dimer"/>
    <property type="match status" value="1"/>
</dbReference>
<proteinExistence type="predicted"/>
<dbReference type="GO" id="GO:0030151">
    <property type="term" value="F:molybdenum ion binding"/>
    <property type="evidence" value="ECO:0007669"/>
    <property type="project" value="InterPro"/>
</dbReference>
<dbReference type="PANTHER" id="PTHR19372:SF7">
    <property type="entry name" value="SULFITE OXIDASE, MITOCHONDRIAL"/>
    <property type="match status" value="1"/>
</dbReference>
<dbReference type="GO" id="GO:0043546">
    <property type="term" value="F:molybdopterin cofactor binding"/>
    <property type="evidence" value="ECO:0007669"/>
    <property type="project" value="TreeGrafter"/>
</dbReference>
<dbReference type="GO" id="GO:0008482">
    <property type="term" value="F:sulfite oxidase activity"/>
    <property type="evidence" value="ECO:0007669"/>
    <property type="project" value="TreeGrafter"/>
</dbReference>
<keyword evidence="2" id="KW-0812">Transmembrane</keyword>
<dbReference type="SUPFAM" id="SSF81296">
    <property type="entry name" value="E set domains"/>
    <property type="match status" value="1"/>
</dbReference>
<feature type="transmembrane region" description="Helical" evidence="2">
    <location>
        <begin position="98"/>
        <end position="120"/>
    </location>
</feature>
<dbReference type="PANTHER" id="PTHR19372">
    <property type="entry name" value="SULFITE REDUCTASE"/>
    <property type="match status" value="1"/>
</dbReference>
<dbReference type="Pfam" id="PF00174">
    <property type="entry name" value="Oxidored_molyb"/>
    <property type="match status" value="1"/>
</dbReference>
<dbReference type="InterPro" id="IPR014756">
    <property type="entry name" value="Ig_E-set"/>
</dbReference>
<keyword evidence="6" id="KW-1185">Reference proteome</keyword>
<organism evidence="5 6">
    <name type="scientific">Halorubrum halodurans</name>
    <dbReference type="NCBI Taxonomy" id="1383851"/>
    <lineage>
        <taxon>Archaea</taxon>
        <taxon>Methanobacteriati</taxon>
        <taxon>Methanobacteriota</taxon>
        <taxon>Stenosarchaea group</taxon>
        <taxon>Halobacteria</taxon>
        <taxon>Halobacteriales</taxon>
        <taxon>Haloferacaceae</taxon>
        <taxon>Halorubrum</taxon>
    </lineage>
</organism>
<accession>A0A256IS91</accession>
<dbReference type="OrthoDB" id="9576at2157"/>
<feature type="domain" description="Oxidoreductase molybdopterin-binding" evidence="3">
    <location>
        <begin position="277"/>
        <end position="426"/>
    </location>
</feature>
<evidence type="ECO:0000259" key="3">
    <source>
        <dbReference type="Pfam" id="PF00174"/>
    </source>
</evidence>
<evidence type="ECO:0000256" key="2">
    <source>
        <dbReference type="SAM" id="Phobius"/>
    </source>
</evidence>
<dbReference type="EMBL" id="NHPJ01000004">
    <property type="protein sequence ID" value="OYR59404.1"/>
    <property type="molecule type" value="Genomic_DNA"/>
</dbReference>
<sequence>MGPSASDDGSDAAGRTERGDGDGNGDDPAAAIDRETVLRRALGGGVVGAAWVAGLFAAAPLVGGFGIEPVAEGVIARSPGWLSTIAIDLLGFYATPTLVAGLVAAVVVAAAGGGVLLPVAADRAGGPADERTGNRSIPNALRTRTGSAVAAVAVAATLPLFLAVGAGVSLALVVGVAVAVAPPALVARRVRGTDRLRGRRGFLRRVGGLAVAGSVPLAGLRYLFGRLGGPEESERVAAPLERSVSPPSGDPAFDFGTMPPAVTPPADHYVVDVNVNPPVVDPESWSLDVDGAVAEPYSLAYDDLVGHEESLEQTTTMVCISNEVGGDLIGTAHWTGVQLSDLVAAAEPAEGAVDVVTHAADGYSEAIPMEIVERDDVLIAYGMGDRTLETEHGFPARLLVPGRYGMKMTKWIERIEVSGADHEAYWEERGWDEEAVANTMSYVRTGVRDGDRVLVGGVAFGGLETGLEELAGVEVSVDGGETWNAGELEPQVAPHAWRRWRYAFDAPDRTEFDVVVRAVRRDGTVQTEERTGPRPGGSTGWHRRTVEVASNSE</sequence>
<evidence type="ECO:0000256" key="1">
    <source>
        <dbReference type="SAM" id="MobiDB-lite"/>
    </source>
</evidence>
<evidence type="ECO:0000313" key="6">
    <source>
        <dbReference type="Proteomes" id="UP000216308"/>
    </source>
</evidence>
<dbReference type="RefSeq" id="WP_094529026.1">
    <property type="nucleotide sequence ID" value="NZ_NHPJ01000004.1"/>
</dbReference>
<dbReference type="GO" id="GO:0020037">
    <property type="term" value="F:heme binding"/>
    <property type="evidence" value="ECO:0007669"/>
    <property type="project" value="TreeGrafter"/>
</dbReference>
<keyword evidence="2" id="KW-1133">Transmembrane helix</keyword>